<dbReference type="PANTHER" id="PTHR16798">
    <property type="entry name" value="FANCONI ANEMIA GROUP C PROTEIN FANCC"/>
    <property type="match status" value="1"/>
</dbReference>
<sequence>MSVSLVCMILTYDLSPLESSTMSQLQQRTQPLLDVPALQFWLDKAVAWGQADRPDTLKDTCLHMSRLKDYLQQLLPHINNMSSTSETMKRLPLLGQFLGRLCWNPCVTADAPGRWLLFQCLWGLYSEHPGDAVETKANQWIRLPLPTRQECRETYSPRLIPSGGAVQMYDLRPEMVCL</sequence>
<dbReference type="OrthoDB" id="10046159at2759"/>
<proteinExistence type="predicted"/>
<dbReference type="AlphaFoldDB" id="A0A6I9NCS2"/>
<organism evidence="1 2">
    <name type="scientific">Notothenia coriiceps</name>
    <name type="common">black rockcod</name>
    <dbReference type="NCBI Taxonomy" id="8208"/>
    <lineage>
        <taxon>Eukaryota</taxon>
        <taxon>Metazoa</taxon>
        <taxon>Chordata</taxon>
        <taxon>Craniata</taxon>
        <taxon>Vertebrata</taxon>
        <taxon>Euteleostomi</taxon>
        <taxon>Actinopterygii</taxon>
        <taxon>Neopterygii</taxon>
        <taxon>Teleostei</taxon>
        <taxon>Neoteleostei</taxon>
        <taxon>Acanthomorphata</taxon>
        <taxon>Eupercaria</taxon>
        <taxon>Perciformes</taxon>
        <taxon>Notothenioidei</taxon>
        <taxon>Nototheniidae</taxon>
        <taxon>Notothenia</taxon>
    </lineage>
</organism>
<dbReference type="GO" id="GO:0034599">
    <property type="term" value="P:cellular response to oxidative stress"/>
    <property type="evidence" value="ECO:0007669"/>
    <property type="project" value="TreeGrafter"/>
</dbReference>
<keyword evidence="1" id="KW-1185">Reference proteome</keyword>
<dbReference type="PANTHER" id="PTHR16798:SF0">
    <property type="entry name" value="FANCONI ANEMIA GROUP C PROTEIN"/>
    <property type="match status" value="1"/>
</dbReference>
<dbReference type="Proteomes" id="UP000504611">
    <property type="component" value="Unplaced"/>
</dbReference>
<dbReference type="KEGG" id="ncc:104947785"/>
<accession>A0A6I9NCS2</accession>
<dbReference type="InterPro" id="IPR000686">
    <property type="entry name" value="FANCC"/>
</dbReference>
<gene>
    <name evidence="2" type="primary">LOC104947785</name>
</gene>
<dbReference type="GeneID" id="104947785"/>
<evidence type="ECO:0000313" key="1">
    <source>
        <dbReference type="Proteomes" id="UP000504611"/>
    </source>
</evidence>
<dbReference type="RefSeq" id="XP_010772181.1">
    <property type="nucleotide sequence ID" value="XM_010773879.1"/>
</dbReference>
<evidence type="ECO:0000313" key="2">
    <source>
        <dbReference type="RefSeq" id="XP_010772181.1"/>
    </source>
</evidence>
<dbReference type="Pfam" id="PF02106">
    <property type="entry name" value="Fanconi_C"/>
    <property type="match status" value="1"/>
</dbReference>
<dbReference type="GO" id="GO:0043240">
    <property type="term" value="C:Fanconi anaemia nuclear complex"/>
    <property type="evidence" value="ECO:0007669"/>
    <property type="project" value="InterPro"/>
</dbReference>
<protein>
    <submittedName>
        <fullName evidence="2">Fanconi anemia group C protein homolog isoform X1</fullName>
    </submittedName>
</protein>
<reference evidence="2" key="1">
    <citation type="submission" date="2025-08" db="UniProtKB">
        <authorList>
            <consortium name="RefSeq"/>
        </authorList>
    </citation>
    <scope>IDENTIFICATION</scope>
    <source>
        <tissue evidence="2">Muscle</tissue>
    </source>
</reference>
<dbReference type="GO" id="GO:0006289">
    <property type="term" value="P:nucleotide-excision repair"/>
    <property type="evidence" value="ECO:0007669"/>
    <property type="project" value="TreeGrafter"/>
</dbReference>
<dbReference type="GO" id="GO:0036297">
    <property type="term" value="P:interstrand cross-link repair"/>
    <property type="evidence" value="ECO:0007669"/>
    <property type="project" value="InterPro"/>
</dbReference>
<name>A0A6I9NCS2_9TELE</name>